<dbReference type="RefSeq" id="WP_005376918.1">
    <property type="nucleotide sequence ID" value="NZ_AEDR01000027.1"/>
</dbReference>
<dbReference type="SUPFAM" id="SSF52540">
    <property type="entry name" value="P-loop containing nucleoside triphosphate hydrolases"/>
    <property type="match status" value="1"/>
</dbReference>
<gene>
    <name evidence="2" type="ORF">HMPREF9321_0945</name>
</gene>
<protein>
    <recommendedName>
        <fullName evidence="1">ATPase AAA-type core domain-containing protein</fullName>
    </recommendedName>
</protein>
<sequence>MLIQFSYKNFKSFRDEAILDMTATRGKEFEEHIIKKGNEKILPLAAIFGANASGKSNVFYAFQYMTDYVKYSFGFGDDTLEQSQMKVPPFLFDLNSPHDVSTFEVYLTLPNDDSEKVYTYGFTVNESGIVEEWLLRRAKTMRNASSIFYRNEETGVLKLSGLSDGEKNNLTLSLDKRALIISLGAKLKINICQLIRDWFINNRLSNFANPIESVKKYRYLPRGFTSDKKVQQDLVTYLSTFDTSIKGFKVERMEEDREGKPQFKIYTKHQVIGTNSSQWISLKDESAGTLKMFALYQELQDTLDNGGVLFVDELNARLHPLLLRHIIQRFLNQETNQHGAQLIFTSHDVSNMTNELLRRDEIWFVEKDKQGLSSLYSMAEYKDETGESSRKDLNYMKNYLYGRYGGIPYINDGDNK</sequence>
<organism evidence="2 3">
    <name type="scientific">Veillonella atypica ACS-049-V-Sch6</name>
    <dbReference type="NCBI Taxonomy" id="866776"/>
    <lineage>
        <taxon>Bacteria</taxon>
        <taxon>Bacillati</taxon>
        <taxon>Bacillota</taxon>
        <taxon>Negativicutes</taxon>
        <taxon>Veillonellales</taxon>
        <taxon>Veillonellaceae</taxon>
        <taxon>Veillonella</taxon>
    </lineage>
</organism>
<dbReference type="InterPro" id="IPR027417">
    <property type="entry name" value="P-loop_NTPase"/>
</dbReference>
<name>E1L640_9FIRM</name>
<evidence type="ECO:0000313" key="3">
    <source>
        <dbReference type="Proteomes" id="UP000004211"/>
    </source>
</evidence>
<reference evidence="2 3" key="1">
    <citation type="submission" date="2010-08" db="EMBL/GenBank/DDBJ databases">
        <authorList>
            <person name="Durkin A.S."/>
            <person name="Madupu R."/>
            <person name="Torralba M."/>
            <person name="Gillis M."/>
            <person name="Methe B."/>
            <person name="Sutton G."/>
            <person name="Nelson K.E."/>
        </authorList>
    </citation>
    <scope>NUCLEOTIDE SEQUENCE [LARGE SCALE GENOMIC DNA]</scope>
    <source>
        <strain evidence="2 3">ACS-049-V-Sch6</strain>
    </source>
</reference>
<dbReference type="Pfam" id="PF13304">
    <property type="entry name" value="AAA_21"/>
    <property type="match status" value="1"/>
</dbReference>
<dbReference type="InterPro" id="IPR003959">
    <property type="entry name" value="ATPase_AAA_core"/>
</dbReference>
<dbReference type="GO" id="GO:0016887">
    <property type="term" value="F:ATP hydrolysis activity"/>
    <property type="evidence" value="ECO:0007669"/>
    <property type="project" value="InterPro"/>
</dbReference>
<dbReference type="Gene3D" id="3.40.50.300">
    <property type="entry name" value="P-loop containing nucleotide triphosphate hydrolases"/>
    <property type="match status" value="1"/>
</dbReference>
<dbReference type="GO" id="GO:0005524">
    <property type="term" value="F:ATP binding"/>
    <property type="evidence" value="ECO:0007669"/>
    <property type="project" value="InterPro"/>
</dbReference>
<evidence type="ECO:0000313" key="2">
    <source>
        <dbReference type="EMBL" id="EFL56193.1"/>
    </source>
</evidence>
<dbReference type="PANTHER" id="PTHR40396:SF1">
    <property type="entry name" value="ATPASE AAA-TYPE CORE DOMAIN-CONTAINING PROTEIN"/>
    <property type="match status" value="1"/>
</dbReference>
<comment type="caution">
    <text evidence="2">The sequence shown here is derived from an EMBL/GenBank/DDBJ whole genome shotgun (WGS) entry which is preliminary data.</text>
</comment>
<feature type="domain" description="ATPase AAA-type core" evidence="1">
    <location>
        <begin position="44"/>
        <end position="349"/>
    </location>
</feature>
<accession>E1L640</accession>
<dbReference type="eggNOG" id="COG1106">
    <property type="taxonomic scope" value="Bacteria"/>
</dbReference>
<dbReference type="PANTHER" id="PTHR40396">
    <property type="entry name" value="ATPASE-LIKE PROTEIN"/>
    <property type="match status" value="1"/>
</dbReference>
<dbReference type="AlphaFoldDB" id="E1L640"/>
<evidence type="ECO:0000259" key="1">
    <source>
        <dbReference type="Pfam" id="PF13304"/>
    </source>
</evidence>
<dbReference type="EMBL" id="AEDR01000027">
    <property type="protein sequence ID" value="EFL56193.1"/>
    <property type="molecule type" value="Genomic_DNA"/>
</dbReference>
<proteinExistence type="predicted"/>
<dbReference type="Proteomes" id="UP000004211">
    <property type="component" value="Unassembled WGS sequence"/>
</dbReference>